<name>A0A8A4TTD4_SULCO</name>
<evidence type="ECO:0000259" key="5">
    <source>
        <dbReference type="PROSITE" id="PS50931"/>
    </source>
</evidence>
<dbReference type="Gene3D" id="1.10.10.10">
    <property type="entry name" value="Winged helix-like DNA-binding domain superfamily/Winged helix DNA-binding domain"/>
    <property type="match status" value="1"/>
</dbReference>
<dbReference type="InterPro" id="IPR036390">
    <property type="entry name" value="WH_DNA-bd_sf"/>
</dbReference>
<dbReference type="Pfam" id="PF00126">
    <property type="entry name" value="HTH_1"/>
    <property type="match status" value="1"/>
</dbReference>
<accession>A0A8A4TTD4</accession>
<keyword evidence="7" id="KW-1185">Reference proteome</keyword>
<dbReference type="CDD" id="cd05466">
    <property type="entry name" value="PBP2_LTTR_substrate"/>
    <property type="match status" value="1"/>
</dbReference>
<evidence type="ECO:0000256" key="2">
    <source>
        <dbReference type="ARBA" id="ARBA00023015"/>
    </source>
</evidence>
<evidence type="ECO:0000313" key="7">
    <source>
        <dbReference type="Proteomes" id="UP000663929"/>
    </source>
</evidence>
<evidence type="ECO:0000256" key="4">
    <source>
        <dbReference type="ARBA" id="ARBA00023163"/>
    </source>
</evidence>
<dbReference type="PRINTS" id="PR00039">
    <property type="entry name" value="HTHLYSR"/>
</dbReference>
<evidence type="ECO:0000313" key="6">
    <source>
        <dbReference type="EMBL" id="QTD53226.1"/>
    </source>
</evidence>
<keyword evidence="2" id="KW-0805">Transcription regulation</keyword>
<sequence>MFSNLEALFALAETGTMSKAAVRLHVSQSAVSKRIATLERDLGQKLVEPEGRRVKLTPFAERLLARAAPIVGDLKDILYGEAAVMRGKLVLAVSESVLASWGPVALQRVLAQLPEIHLEVHAHSSPMGIERVRAGEAMLAIVAGTDTTDLRTLKLIEEPMVIIPSRLAPFIPDDILPVLTIEAQSATWRCLSQRIERDSREWPFQITVRGTLQTFTGIAQMARAGFGHGLVPLSVARSLGIAEHHLFPLPAPGLTRPVSLIGRGSTIARPLVKAFTESLQQAVVAMNLAETITPPSTQVPLEPL</sequence>
<dbReference type="GO" id="GO:0003700">
    <property type="term" value="F:DNA-binding transcription factor activity"/>
    <property type="evidence" value="ECO:0007669"/>
    <property type="project" value="InterPro"/>
</dbReference>
<protein>
    <submittedName>
        <fullName evidence="6">LysR family transcriptional regulator</fullName>
    </submittedName>
</protein>
<dbReference type="PROSITE" id="PS50931">
    <property type="entry name" value="HTH_LYSR"/>
    <property type="match status" value="1"/>
</dbReference>
<keyword evidence="4" id="KW-0804">Transcription</keyword>
<evidence type="ECO:0000256" key="3">
    <source>
        <dbReference type="ARBA" id="ARBA00023125"/>
    </source>
</evidence>
<dbReference type="RefSeq" id="WP_237383326.1">
    <property type="nucleotide sequence ID" value="NZ_CP071793.1"/>
</dbReference>
<dbReference type="InterPro" id="IPR036388">
    <property type="entry name" value="WH-like_DNA-bd_sf"/>
</dbReference>
<gene>
    <name evidence="6" type="ORF">J3U87_12285</name>
</gene>
<organism evidence="6 7">
    <name type="scientific">Sulfidibacter corallicola</name>
    <dbReference type="NCBI Taxonomy" id="2818388"/>
    <lineage>
        <taxon>Bacteria</taxon>
        <taxon>Pseudomonadati</taxon>
        <taxon>Acidobacteriota</taxon>
        <taxon>Holophagae</taxon>
        <taxon>Acanthopleuribacterales</taxon>
        <taxon>Acanthopleuribacteraceae</taxon>
        <taxon>Sulfidibacter</taxon>
    </lineage>
</organism>
<dbReference type="Gene3D" id="3.40.190.10">
    <property type="entry name" value="Periplasmic binding protein-like II"/>
    <property type="match status" value="2"/>
</dbReference>
<proteinExistence type="inferred from homology"/>
<dbReference type="SUPFAM" id="SSF53850">
    <property type="entry name" value="Periplasmic binding protein-like II"/>
    <property type="match status" value="1"/>
</dbReference>
<feature type="domain" description="HTH lysR-type" evidence="5">
    <location>
        <begin position="1"/>
        <end position="57"/>
    </location>
</feature>
<keyword evidence="3" id="KW-0238">DNA-binding</keyword>
<dbReference type="KEGG" id="scor:J3U87_12285"/>
<dbReference type="EMBL" id="CP071793">
    <property type="protein sequence ID" value="QTD53226.1"/>
    <property type="molecule type" value="Genomic_DNA"/>
</dbReference>
<dbReference type="Pfam" id="PF03466">
    <property type="entry name" value="LysR_substrate"/>
    <property type="match status" value="1"/>
</dbReference>
<dbReference type="InterPro" id="IPR005119">
    <property type="entry name" value="LysR_subst-bd"/>
</dbReference>
<dbReference type="SUPFAM" id="SSF46785">
    <property type="entry name" value="Winged helix' DNA-binding domain"/>
    <property type="match status" value="1"/>
</dbReference>
<dbReference type="Proteomes" id="UP000663929">
    <property type="component" value="Chromosome"/>
</dbReference>
<reference evidence="6" key="1">
    <citation type="submission" date="2021-03" db="EMBL/GenBank/DDBJ databases">
        <title>Acanthopleuribacteraceae sp. M133.</title>
        <authorList>
            <person name="Wang G."/>
        </authorList>
    </citation>
    <scope>NUCLEOTIDE SEQUENCE</scope>
    <source>
        <strain evidence="6">M133</strain>
    </source>
</reference>
<dbReference type="GO" id="GO:0000976">
    <property type="term" value="F:transcription cis-regulatory region binding"/>
    <property type="evidence" value="ECO:0007669"/>
    <property type="project" value="TreeGrafter"/>
</dbReference>
<dbReference type="PANTHER" id="PTHR30126:SF94">
    <property type="entry name" value="LYSR FAMILY TRANSCRIPTIONAL REGULATOR"/>
    <property type="match status" value="1"/>
</dbReference>
<dbReference type="AlphaFoldDB" id="A0A8A4TTD4"/>
<evidence type="ECO:0000256" key="1">
    <source>
        <dbReference type="ARBA" id="ARBA00009437"/>
    </source>
</evidence>
<comment type="similarity">
    <text evidence="1">Belongs to the LysR transcriptional regulatory family.</text>
</comment>
<dbReference type="InterPro" id="IPR000847">
    <property type="entry name" value="LysR_HTH_N"/>
</dbReference>
<dbReference type="PANTHER" id="PTHR30126">
    <property type="entry name" value="HTH-TYPE TRANSCRIPTIONAL REGULATOR"/>
    <property type="match status" value="1"/>
</dbReference>